<evidence type="ECO:0000313" key="1">
    <source>
        <dbReference type="EMBL" id="WAN70183.1"/>
    </source>
</evidence>
<organism evidence="1">
    <name type="scientific">Moorena producens (strain JHB)</name>
    <dbReference type="NCBI Taxonomy" id="1454205"/>
    <lineage>
        <taxon>Bacteria</taxon>
        <taxon>Bacillati</taxon>
        <taxon>Cyanobacteriota</taxon>
        <taxon>Cyanophyceae</taxon>
        <taxon>Coleofasciculales</taxon>
        <taxon>Coleofasciculaceae</taxon>
        <taxon>Moorena</taxon>
    </lineage>
</organism>
<proteinExistence type="predicted"/>
<dbReference type="Proteomes" id="UP000176944">
    <property type="component" value="Chromosome"/>
</dbReference>
<name>A0A9Q9SV18_MOOP1</name>
<dbReference type="EMBL" id="CP017708">
    <property type="protein sequence ID" value="WAN70183.1"/>
    <property type="molecule type" value="Genomic_DNA"/>
</dbReference>
<accession>A0A9Q9SV18</accession>
<reference evidence="1" key="1">
    <citation type="journal article" date="2017" name="Proc. Natl. Acad. Sci. U.S.A.">
        <title>Comparative genomics uncovers the prolific and distinctive metabolic potential of the cyanobacterial genus Moorea.</title>
        <authorList>
            <person name="Leao T."/>
            <person name="Castelao G."/>
            <person name="Korobeynikov A."/>
            <person name="Monroe E.A."/>
            <person name="Podell S."/>
            <person name="Glukhov E."/>
            <person name="Allen E.E."/>
            <person name="Gerwick W.H."/>
            <person name="Gerwick L."/>
        </authorList>
    </citation>
    <scope>NUCLEOTIDE SEQUENCE</scope>
    <source>
        <strain evidence="1">JHB</strain>
    </source>
</reference>
<protein>
    <submittedName>
        <fullName evidence="1">Uncharacterized protein</fullName>
    </submittedName>
</protein>
<reference evidence="1" key="2">
    <citation type="submission" date="2022-10" db="EMBL/GenBank/DDBJ databases">
        <authorList>
            <person name="Ngo T.-E."/>
        </authorList>
    </citation>
    <scope>NUCLEOTIDE SEQUENCE</scope>
    <source>
        <strain evidence="1">JHB</strain>
    </source>
</reference>
<gene>
    <name evidence="1" type="ORF">BJP36_39715</name>
</gene>
<sequence length="43" mass="4945">MGESTAVAHGGDPLWRRCLPKTALHRFFPTIMRRRLPLFFSSS</sequence>
<dbReference type="AlphaFoldDB" id="A0A9Q9SV18"/>